<reference evidence="1" key="1">
    <citation type="submission" date="2020-04" db="EMBL/GenBank/DDBJ databases">
        <authorList>
            <person name="Alioto T."/>
            <person name="Alioto T."/>
            <person name="Gomez Garrido J."/>
        </authorList>
    </citation>
    <scope>NUCLEOTIDE SEQUENCE</scope>
    <source>
        <strain evidence="1">A484AB</strain>
    </source>
</reference>
<evidence type="ECO:0000313" key="1">
    <source>
        <dbReference type="EMBL" id="CAB4021025.1"/>
    </source>
</evidence>
<protein>
    <submittedName>
        <fullName evidence="1">Probable serine threonine- kinase DDB_G0267514-like</fullName>
    </submittedName>
</protein>
<evidence type="ECO:0000313" key="2">
    <source>
        <dbReference type="Proteomes" id="UP001152795"/>
    </source>
</evidence>
<dbReference type="PROSITE" id="PS00108">
    <property type="entry name" value="PROTEIN_KINASE_ST"/>
    <property type="match status" value="1"/>
</dbReference>
<dbReference type="InterPro" id="IPR011009">
    <property type="entry name" value="Kinase-like_dom_sf"/>
</dbReference>
<dbReference type="Gene3D" id="1.10.510.10">
    <property type="entry name" value="Transferase(Phosphotransferase) domain 1"/>
    <property type="match status" value="1"/>
</dbReference>
<dbReference type="InterPro" id="IPR008271">
    <property type="entry name" value="Ser/Thr_kinase_AS"/>
</dbReference>
<feature type="non-terminal residue" evidence="1">
    <location>
        <position position="255"/>
    </location>
</feature>
<dbReference type="PIRSF" id="PIRSF000654">
    <property type="entry name" value="Integrin-linked_kinase"/>
    <property type="match status" value="1"/>
</dbReference>
<keyword evidence="2" id="KW-1185">Reference proteome</keyword>
<accession>A0A7D9KVF0</accession>
<dbReference type="EMBL" id="CACRXK020011230">
    <property type="protein sequence ID" value="CAB4021025.1"/>
    <property type="molecule type" value="Genomic_DNA"/>
</dbReference>
<keyword evidence="1" id="KW-0418">Kinase</keyword>
<dbReference type="InterPro" id="IPR000719">
    <property type="entry name" value="Prot_kinase_dom"/>
</dbReference>
<dbReference type="GO" id="GO:0007165">
    <property type="term" value="P:signal transduction"/>
    <property type="evidence" value="ECO:0007669"/>
    <property type="project" value="TreeGrafter"/>
</dbReference>
<keyword evidence="1" id="KW-0808">Transferase</keyword>
<dbReference type="SMART" id="SM00220">
    <property type="entry name" value="S_TKc"/>
    <property type="match status" value="1"/>
</dbReference>
<dbReference type="PROSITE" id="PS50011">
    <property type="entry name" value="PROTEIN_KINASE_DOM"/>
    <property type="match status" value="1"/>
</dbReference>
<sequence>MGSFGKVFRGNWLCTDVAVKQIRRGASVSESIQREAMIHSRLRHPNIVTFMGVSIKKKDVLLVTEFVAGSSLQDIIDEEKEVEGIQGLVKDILKGVAYLHEVGVVHGDIKPANILVSSKLNVAKLCDFGLGRLRQHASMSLVVSQQVGAEPVLEGTPSYMAPECLLNKKRPAQCSDIWSLGLTLLEFLTLDDAWDAVLKDIQAVSEVEKLVSAQKSLLLPHTLVKLKPMPKYNISLCLNYNMADRPTALQLLKGE</sequence>
<dbReference type="SUPFAM" id="SSF56112">
    <property type="entry name" value="Protein kinase-like (PK-like)"/>
    <property type="match status" value="1"/>
</dbReference>
<dbReference type="Pfam" id="PF00069">
    <property type="entry name" value="Pkinase"/>
    <property type="match status" value="1"/>
</dbReference>
<organism evidence="1 2">
    <name type="scientific">Paramuricea clavata</name>
    <name type="common">Red gorgonian</name>
    <name type="synonym">Violescent sea-whip</name>
    <dbReference type="NCBI Taxonomy" id="317549"/>
    <lineage>
        <taxon>Eukaryota</taxon>
        <taxon>Metazoa</taxon>
        <taxon>Cnidaria</taxon>
        <taxon>Anthozoa</taxon>
        <taxon>Octocorallia</taxon>
        <taxon>Malacalcyonacea</taxon>
        <taxon>Plexauridae</taxon>
        <taxon>Paramuricea</taxon>
    </lineage>
</organism>
<comment type="caution">
    <text evidence="1">The sequence shown here is derived from an EMBL/GenBank/DDBJ whole genome shotgun (WGS) entry which is preliminary data.</text>
</comment>
<dbReference type="Proteomes" id="UP001152795">
    <property type="component" value="Unassembled WGS sequence"/>
</dbReference>
<dbReference type="PANTHER" id="PTHR48011">
    <property type="entry name" value="CCR4-NOT TRANSCRIPTIONAL COMPLEX SUBUNIT CAF120-RELATED"/>
    <property type="match status" value="1"/>
</dbReference>
<name>A0A7D9KVF0_PARCT</name>
<dbReference type="OrthoDB" id="5951975at2759"/>
<dbReference type="InterPro" id="IPR052751">
    <property type="entry name" value="Plant_MAPKKK"/>
</dbReference>
<dbReference type="PANTHER" id="PTHR48011:SF4">
    <property type="entry name" value="MITOGEN-ACTIVATED PROTEIN KINASE KINASE KINASE 19"/>
    <property type="match status" value="1"/>
</dbReference>
<dbReference type="AlphaFoldDB" id="A0A7D9KVF0"/>
<dbReference type="GO" id="GO:0004672">
    <property type="term" value="F:protein kinase activity"/>
    <property type="evidence" value="ECO:0007669"/>
    <property type="project" value="InterPro"/>
</dbReference>
<proteinExistence type="predicted"/>
<gene>
    <name evidence="1" type="ORF">PACLA_8A011372</name>
</gene>
<dbReference type="GO" id="GO:0005524">
    <property type="term" value="F:ATP binding"/>
    <property type="evidence" value="ECO:0007669"/>
    <property type="project" value="InterPro"/>
</dbReference>